<evidence type="ECO:0000259" key="12">
    <source>
        <dbReference type="PROSITE" id="PS51198"/>
    </source>
</evidence>
<dbReference type="PANTHER" id="PTHR11070">
    <property type="entry name" value="UVRD / RECB / PCRA DNA HELICASE FAMILY MEMBER"/>
    <property type="match status" value="1"/>
</dbReference>
<dbReference type="Proteomes" id="UP000176299">
    <property type="component" value="Unassembled WGS sequence"/>
</dbReference>
<evidence type="ECO:0000256" key="9">
    <source>
        <dbReference type="ARBA" id="ARBA00034808"/>
    </source>
</evidence>
<dbReference type="InterPro" id="IPR013986">
    <property type="entry name" value="DExx_box_DNA_helicase_dom_sf"/>
</dbReference>
<dbReference type="GO" id="GO:0016887">
    <property type="term" value="F:ATP hydrolysis activity"/>
    <property type="evidence" value="ECO:0007669"/>
    <property type="project" value="RHEA"/>
</dbReference>
<dbReference type="Pfam" id="PF00580">
    <property type="entry name" value="UvrD-helicase"/>
    <property type="match status" value="1"/>
</dbReference>
<evidence type="ECO:0000256" key="8">
    <source>
        <dbReference type="ARBA" id="ARBA00034617"/>
    </source>
</evidence>
<dbReference type="PROSITE" id="PS51217">
    <property type="entry name" value="UVRD_HELICASE_CTER"/>
    <property type="match status" value="1"/>
</dbReference>
<dbReference type="GO" id="GO:0033202">
    <property type="term" value="C:DNA helicase complex"/>
    <property type="evidence" value="ECO:0007669"/>
    <property type="project" value="TreeGrafter"/>
</dbReference>
<organism evidence="14 15">
    <name type="scientific">Candidatus Woykebacteria bacterium GWA1_44_8</name>
    <dbReference type="NCBI Taxonomy" id="1802591"/>
    <lineage>
        <taxon>Bacteria</taxon>
        <taxon>Candidatus Woykeibacteriota</taxon>
    </lineage>
</organism>
<evidence type="ECO:0000256" key="4">
    <source>
        <dbReference type="ARBA" id="ARBA00022806"/>
    </source>
</evidence>
<dbReference type="GO" id="GO:0005524">
    <property type="term" value="F:ATP binding"/>
    <property type="evidence" value="ECO:0007669"/>
    <property type="project" value="UniProtKB-UniRule"/>
</dbReference>
<evidence type="ECO:0000259" key="13">
    <source>
        <dbReference type="PROSITE" id="PS51217"/>
    </source>
</evidence>
<dbReference type="GO" id="GO:0009314">
    <property type="term" value="P:response to radiation"/>
    <property type="evidence" value="ECO:0007669"/>
    <property type="project" value="UniProtKB-ARBA"/>
</dbReference>
<dbReference type="CDD" id="cd17932">
    <property type="entry name" value="DEXQc_UvrD"/>
    <property type="match status" value="1"/>
</dbReference>
<dbReference type="Gene3D" id="1.10.10.160">
    <property type="match status" value="1"/>
</dbReference>
<dbReference type="CDD" id="cd18807">
    <property type="entry name" value="SF1_C_UvrD"/>
    <property type="match status" value="1"/>
</dbReference>
<dbReference type="PANTHER" id="PTHR11070:SF2">
    <property type="entry name" value="ATP-DEPENDENT DNA HELICASE SRS2"/>
    <property type="match status" value="1"/>
</dbReference>
<dbReference type="Pfam" id="PF13361">
    <property type="entry name" value="UvrD_C"/>
    <property type="match status" value="2"/>
</dbReference>
<comment type="caution">
    <text evidence="14">The sequence shown here is derived from an EMBL/GenBank/DDBJ whole genome shotgun (WGS) entry which is preliminary data.</text>
</comment>
<dbReference type="FunFam" id="1.10.10.160:FF:000001">
    <property type="entry name" value="ATP-dependent DNA helicase"/>
    <property type="match status" value="1"/>
</dbReference>
<dbReference type="Gene3D" id="3.40.50.300">
    <property type="entry name" value="P-loop containing nucleotide triphosphate hydrolases"/>
    <property type="match status" value="2"/>
</dbReference>
<evidence type="ECO:0000256" key="7">
    <source>
        <dbReference type="ARBA" id="ARBA00023235"/>
    </source>
</evidence>
<comment type="catalytic activity">
    <reaction evidence="8">
        <text>Couples ATP hydrolysis with the unwinding of duplex DNA by translocating in the 3'-5' direction.</text>
        <dbReference type="EC" id="5.6.2.4"/>
    </reaction>
</comment>
<dbReference type="STRING" id="1802591.A2113_00120"/>
<comment type="similarity">
    <text evidence="1">Belongs to the helicase family. UvrD subfamily.</text>
</comment>
<comment type="catalytic activity">
    <reaction evidence="10">
        <text>ATP + H2O = ADP + phosphate + H(+)</text>
        <dbReference type="Rhea" id="RHEA:13065"/>
        <dbReference type="ChEBI" id="CHEBI:15377"/>
        <dbReference type="ChEBI" id="CHEBI:15378"/>
        <dbReference type="ChEBI" id="CHEBI:30616"/>
        <dbReference type="ChEBI" id="CHEBI:43474"/>
        <dbReference type="ChEBI" id="CHEBI:456216"/>
        <dbReference type="EC" id="5.6.2.4"/>
    </reaction>
</comment>
<name>A0A1G1W134_9BACT</name>
<dbReference type="GO" id="GO:0000725">
    <property type="term" value="P:recombinational repair"/>
    <property type="evidence" value="ECO:0007669"/>
    <property type="project" value="TreeGrafter"/>
</dbReference>
<gene>
    <name evidence="14" type="ORF">A2113_00120</name>
</gene>
<keyword evidence="6" id="KW-0238">DNA-binding</keyword>
<proteinExistence type="inferred from homology"/>
<dbReference type="InterPro" id="IPR014016">
    <property type="entry name" value="UvrD-like_ATP-bd"/>
</dbReference>
<dbReference type="AlphaFoldDB" id="A0A1G1W134"/>
<keyword evidence="2 11" id="KW-0547">Nucleotide-binding</keyword>
<evidence type="ECO:0000256" key="2">
    <source>
        <dbReference type="ARBA" id="ARBA00022741"/>
    </source>
</evidence>
<dbReference type="GO" id="GO:0003677">
    <property type="term" value="F:DNA binding"/>
    <property type="evidence" value="ECO:0007669"/>
    <property type="project" value="UniProtKB-KW"/>
</dbReference>
<sequence>MDILKSLNPVQKQAVTYLTGPAIVLSGPGSGKTRVITHRIAYLIKENDVAPEQILAVTFTNKAANEMRERVAKLLGSQSTVNSLRKKKTVDIRPKAVGLPLMGTFHSICAKILRVDGRYLGINPNFIISDEDDSLALIKELMKRLDIDSKRFSAASIKASIEDAKNELVGPKEYAAYTAGYFQEVVKKVYQDYQEKLEKQNALDFEDLLMKVVLLFQKFPPVLEKYQRRWQFILVDEYQDTNRAQYIFTKLLSAARRNVFVVGDAAQAIYGWRGADFRNILNFSEDFPESKTFNLEQNYRSTKKILTAATAVISQNRSHPILHLWTENPDGGPIIIYEAKNELEEADFIVRAINKLMTGPAFSFHSFAVLYRTNAQSRVVEEAFLHEGVPYILVGGTRFYERREVKDVLAYLRLIANPTDTISYKRVVNVPPRGIGPAAIKSEGPKVKQFESLLKDLRNKTKGLPTIEIIDIVLGETKYLGWLDDGSIEAAARVENVKELRSVATEFPNIYDFLEDVALVEREYGPQRPSIEKEKPDAVTLMTAHAAKGLEFPVVFMVGMEEGLFPHSRSLLDTNELEEERRLCYVGITRAKSQLYLTYATQRLYFGQRGEGIPSRFIADIPEELSTVIAF</sequence>
<dbReference type="EC" id="5.6.2.4" evidence="9"/>
<dbReference type="InterPro" id="IPR000212">
    <property type="entry name" value="DNA_helicase_UvrD/REP"/>
</dbReference>
<evidence type="ECO:0000313" key="15">
    <source>
        <dbReference type="Proteomes" id="UP000176299"/>
    </source>
</evidence>
<keyword evidence="7" id="KW-0413">Isomerase</keyword>
<dbReference type="InterPro" id="IPR027417">
    <property type="entry name" value="P-loop_NTPase"/>
</dbReference>
<evidence type="ECO:0000313" key="14">
    <source>
        <dbReference type="EMBL" id="OGY21284.1"/>
    </source>
</evidence>
<accession>A0A1G1W134</accession>
<evidence type="ECO:0000256" key="1">
    <source>
        <dbReference type="ARBA" id="ARBA00009922"/>
    </source>
</evidence>
<keyword evidence="3 11" id="KW-0378">Hydrolase</keyword>
<feature type="binding site" evidence="11">
    <location>
        <begin position="26"/>
        <end position="33"/>
    </location>
    <ligand>
        <name>ATP</name>
        <dbReference type="ChEBI" id="CHEBI:30616"/>
    </ligand>
</feature>
<dbReference type="InterPro" id="IPR014017">
    <property type="entry name" value="DNA_helicase_UvrD-like_C"/>
</dbReference>
<evidence type="ECO:0000256" key="5">
    <source>
        <dbReference type="ARBA" id="ARBA00022840"/>
    </source>
</evidence>
<evidence type="ECO:0000256" key="11">
    <source>
        <dbReference type="PROSITE-ProRule" id="PRU00560"/>
    </source>
</evidence>
<feature type="domain" description="UvrD-like helicase ATP-binding" evidence="12">
    <location>
        <begin position="5"/>
        <end position="302"/>
    </location>
</feature>
<reference evidence="14 15" key="1">
    <citation type="journal article" date="2016" name="Nat. Commun.">
        <title>Thousands of microbial genomes shed light on interconnected biogeochemical processes in an aquifer system.</title>
        <authorList>
            <person name="Anantharaman K."/>
            <person name="Brown C.T."/>
            <person name="Hug L.A."/>
            <person name="Sharon I."/>
            <person name="Castelle C.J."/>
            <person name="Probst A.J."/>
            <person name="Thomas B.C."/>
            <person name="Singh A."/>
            <person name="Wilkins M.J."/>
            <person name="Karaoz U."/>
            <person name="Brodie E.L."/>
            <person name="Williams K.H."/>
            <person name="Hubbard S.S."/>
            <person name="Banfield J.F."/>
        </authorList>
    </citation>
    <scope>NUCLEOTIDE SEQUENCE [LARGE SCALE GENOMIC DNA]</scope>
</reference>
<dbReference type="GO" id="GO:0005829">
    <property type="term" value="C:cytosol"/>
    <property type="evidence" value="ECO:0007669"/>
    <property type="project" value="TreeGrafter"/>
</dbReference>
<keyword evidence="4 11" id="KW-0347">Helicase</keyword>
<dbReference type="SUPFAM" id="SSF52540">
    <property type="entry name" value="P-loop containing nucleoside triphosphate hydrolases"/>
    <property type="match status" value="1"/>
</dbReference>
<protein>
    <recommendedName>
        <fullName evidence="9">DNA 3'-5' helicase</fullName>
        <ecNumber evidence="9">5.6.2.4</ecNumber>
    </recommendedName>
</protein>
<evidence type="ECO:0000256" key="10">
    <source>
        <dbReference type="ARBA" id="ARBA00048988"/>
    </source>
</evidence>
<dbReference type="PROSITE" id="PS51198">
    <property type="entry name" value="UVRD_HELICASE_ATP_BIND"/>
    <property type="match status" value="1"/>
</dbReference>
<keyword evidence="5 11" id="KW-0067">ATP-binding</keyword>
<dbReference type="Gene3D" id="1.10.486.10">
    <property type="entry name" value="PCRA, domain 4"/>
    <property type="match status" value="1"/>
</dbReference>
<feature type="domain" description="UvrD-like helicase C-terminal" evidence="13">
    <location>
        <begin position="303"/>
        <end position="549"/>
    </location>
</feature>
<dbReference type="GO" id="GO:0043138">
    <property type="term" value="F:3'-5' DNA helicase activity"/>
    <property type="evidence" value="ECO:0007669"/>
    <property type="project" value="UniProtKB-EC"/>
</dbReference>
<evidence type="ECO:0000256" key="3">
    <source>
        <dbReference type="ARBA" id="ARBA00022801"/>
    </source>
</evidence>
<evidence type="ECO:0000256" key="6">
    <source>
        <dbReference type="ARBA" id="ARBA00023125"/>
    </source>
</evidence>
<dbReference type="EMBL" id="MHCN01000015">
    <property type="protein sequence ID" value="OGY21284.1"/>
    <property type="molecule type" value="Genomic_DNA"/>
</dbReference>